<sequence>MSLEALAMAEVNCNKCRISFKEWNRRILGSHTPTPSYLLANGRTEEQQYQNFCRELDLAIRGFSPHRSPKFTDLAVGFGFKARLLGWASQIQNALPTFRNIFLKLFFFCKGGNEKHAANSCPP</sequence>
<dbReference type="EMBL" id="CM051407">
    <property type="protein sequence ID" value="KAJ4701343.1"/>
    <property type="molecule type" value="Genomic_DNA"/>
</dbReference>
<accession>A0ACC1WQN0</accession>
<comment type="caution">
    <text evidence="1">The sequence shown here is derived from an EMBL/GenBank/DDBJ whole genome shotgun (WGS) entry which is preliminary data.</text>
</comment>
<gene>
    <name evidence="1" type="ORF">OWV82_024601</name>
</gene>
<evidence type="ECO:0000313" key="2">
    <source>
        <dbReference type="Proteomes" id="UP001164539"/>
    </source>
</evidence>
<dbReference type="Proteomes" id="UP001164539">
    <property type="component" value="Chromosome 14"/>
</dbReference>
<organism evidence="1 2">
    <name type="scientific">Melia azedarach</name>
    <name type="common">Chinaberry tree</name>
    <dbReference type="NCBI Taxonomy" id="155640"/>
    <lineage>
        <taxon>Eukaryota</taxon>
        <taxon>Viridiplantae</taxon>
        <taxon>Streptophyta</taxon>
        <taxon>Embryophyta</taxon>
        <taxon>Tracheophyta</taxon>
        <taxon>Spermatophyta</taxon>
        <taxon>Magnoliopsida</taxon>
        <taxon>eudicotyledons</taxon>
        <taxon>Gunneridae</taxon>
        <taxon>Pentapetalae</taxon>
        <taxon>rosids</taxon>
        <taxon>malvids</taxon>
        <taxon>Sapindales</taxon>
        <taxon>Meliaceae</taxon>
        <taxon>Melia</taxon>
    </lineage>
</organism>
<proteinExistence type="predicted"/>
<keyword evidence="2" id="KW-1185">Reference proteome</keyword>
<evidence type="ECO:0000313" key="1">
    <source>
        <dbReference type="EMBL" id="KAJ4701343.1"/>
    </source>
</evidence>
<name>A0ACC1WQN0_MELAZ</name>
<reference evidence="1 2" key="1">
    <citation type="journal article" date="2023" name="Science">
        <title>Complex scaffold remodeling in plant triterpene biosynthesis.</title>
        <authorList>
            <person name="De La Pena R."/>
            <person name="Hodgson H."/>
            <person name="Liu J.C."/>
            <person name="Stephenson M.J."/>
            <person name="Martin A.C."/>
            <person name="Owen C."/>
            <person name="Harkess A."/>
            <person name="Leebens-Mack J."/>
            <person name="Jimenez L.E."/>
            <person name="Osbourn A."/>
            <person name="Sattely E.S."/>
        </authorList>
    </citation>
    <scope>NUCLEOTIDE SEQUENCE [LARGE SCALE GENOMIC DNA]</scope>
    <source>
        <strain evidence="2">cv. JPN11</strain>
        <tissue evidence="1">Leaf</tissue>
    </source>
</reference>
<protein>
    <submittedName>
        <fullName evidence="1">Uncharacterized protein</fullName>
    </submittedName>
</protein>